<evidence type="ECO:0000313" key="1">
    <source>
        <dbReference type="EMBL" id="MDF4194784.1"/>
    </source>
</evidence>
<protein>
    <submittedName>
        <fullName evidence="1">Uncharacterized protein</fullName>
    </submittedName>
</protein>
<comment type="caution">
    <text evidence="1">The sequence shown here is derived from an EMBL/GenBank/DDBJ whole genome shotgun (WGS) entry which is preliminary data.</text>
</comment>
<dbReference type="AlphaFoldDB" id="A0AAP3YGK6"/>
<dbReference type="RefSeq" id="WP_020954178.1">
    <property type="nucleotide sequence ID" value="NZ_JARKHX010000004.1"/>
</dbReference>
<sequence length="221" mass="24713">MSVDWYLTSSSNYLSGWENEEFNSNKYEIFKEILANSPETYDIKLNGKPAQVIIQTTQDSETKKVLTVLGLLNRGDLILYDGSYWLVNSRPTDNKMNDSATMRLCNSSISLTSSDKLIDSGKIDEVTGRPIKIKVPGEKVDIPCVLERTTSTIGSELAINIPEGQAHVTIPFLKHEKLKKGLFLSFYGEEFRVDDIDYSKVYGDTGTIRLIAKKKVGGDSE</sequence>
<organism evidence="1 2">
    <name type="scientific">Bacillus amyloliquefaciens</name>
    <name type="common">Bacillus velezensis</name>
    <dbReference type="NCBI Taxonomy" id="1390"/>
    <lineage>
        <taxon>Bacteria</taxon>
        <taxon>Bacillati</taxon>
        <taxon>Bacillota</taxon>
        <taxon>Bacilli</taxon>
        <taxon>Bacillales</taxon>
        <taxon>Bacillaceae</taxon>
        <taxon>Bacillus</taxon>
        <taxon>Bacillus amyloliquefaciens group</taxon>
    </lineage>
</organism>
<accession>A0AAP3YGK6</accession>
<reference evidence="1" key="1">
    <citation type="submission" date="2023-02" db="EMBL/GenBank/DDBJ databases">
        <title>Draft Whole-Genome Sequences of Bacillus Strains of Potential Probiotic for Poultry.</title>
        <authorList>
            <person name="Ma L.M."/>
            <person name="Lopez-Guerra N."/>
            <person name="Zhang G."/>
        </authorList>
    </citation>
    <scope>NUCLEOTIDE SEQUENCE</scope>
    <source>
        <strain evidence="1">OSU1013-24</strain>
    </source>
</reference>
<gene>
    <name evidence="1" type="ORF">PV946_13565</name>
</gene>
<dbReference type="EMBL" id="JARKHX010000004">
    <property type="protein sequence ID" value="MDF4194784.1"/>
    <property type="molecule type" value="Genomic_DNA"/>
</dbReference>
<proteinExistence type="predicted"/>
<name>A0AAP3YGK6_BACAM</name>
<evidence type="ECO:0000313" key="2">
    <source>
        <dbReference type="Proteomes" id="UP001222377"/>
    </source>
</evidence>
<dbReference type="Proteomes" id="UP001222377">
    <property type="component" value="Unassembled WGS sequence"/>
</dbReference>